<dbReference type="PANTHER" id="PTHR43133:SF8">
    <property type="entry name" value="RNA POLYMERASE SIGMA FACTOR HI_1459-RELATED"/>
    <property type="match status" value="1"/>
</dbReference>
<dbReference type="GO" id="GO:0003677">
    <property type="term" value="F:DNA binding"/>
    <property type="evidence" value="ECO:0007669"/>
    <property type="project" value="UniProtKB-KW"/>
</dbReference>
<dbReference type="GO" id="GO:0006352">
    <property type="term" value="P:DNA-templated transcription initiation"/>
    <property type="evidence" value="ECO:0007669"/>
    <property type="project" value="InterPro"/>
</dbReference>
<accession>A0A150QJN2</accession>
<dbReference type="InterPro" id="IPR039425">
    <property type="entry name" value="RNA_pol_sigma-70-like"/>
</dbReference>
<dbReference type="OrthoDB" id="5500990at2"/>
<dbReference type="InterPro" id="IPR013324">
    <property type="entry name" value="RNA_pol_sigma_r3/r4-like"/>
</dbReference>
<feature type="region of interest" description="Disordered" evidence="6">
    <location>
        <begin position="61"/>
        <end position="90"/>
    </location>
</feature>
<comment type="similarity">
    <text evidence="1">Belongs to the sigma-70 factor family. ECF subfamily.</text>
</comment>
<keyword evidence="3" id="KW-0731">Sigma factor</keyword>
<dbReference type="AlphaFoldDB" id="A0A150QJN2"/>
<dbReference type="SUPFAM" id="SSF88659">
    <property type="entry name" value="Sigma3 and sigma4 domains of RNA polymerase sigma factors"/>
    <property type="match status" value="1"/>
</dbReference>
<feature type="compositionally biased region" description="Basic and acidic residues" evidence="6">
    <location>
        <begin position="63"/>
        <end position="78"/>
    </location>
</feature>
<evidence type="ECO:0000256" key="5">
    <source>
        <dbReference type="ARBA" id="ARBA00023163"/>
    </source>
</evidence>
<gene>
    <name evidence="8" type="ORF">BE15_03350</name>
</gene>
<evidence type="ECO:0000256" key="6">
    <source>
        <dbReference type="SAM" id="MobiDB-lite"/>
    </source>
</evidence>
<organism evidence="8 9">
    <name type="scientific">Sorangium cellulosum</name>
    <name type="common">Polyangium cellulosum</name>
    <dbReference type="NCBI Taxonomy" id="56"/>
    <lineage>
        <taxon>Bacteria</taxon>
        <taxon>Pseudomonadati</taxon>
        <taxon>Myxococcota</taxon>
        <taxon>Polyangia</taxon>
        <taxon>Polyangiales</taxon>
        <taxon>Polyangiaceae</taxon>
        <taxon>Sorangium</taxon>
    </lineage>
</organism>
<reference evidence="8 9" key="1">
    <citation type="submission" date="2014-02" db="EMBL/GenBank/DDBJ databases">
        <title>The small core and large imbalanced accessory genome model reveals a collaborative survival strategy of Sorangium cellulosum strains in nature.</title>
        <authorList>
            <person name="Han K."/>
            <person name="Peng R."/>
            <person name="Blom J."/>
            <person name="Li Y.-Z."/>
        </authorList>
    </citation>
    <scope>NUCLEOTIDE SEQUENCE [LARGE SCALE GENOMIC DNA]</scope>
    <source>
        <strain evidence="8 9">So0008-312</strain>
    </source>
</reference>
<dbReference type="InterPro" id="IPR036388">
    <property type="entry name" value="WH-like_DNA-bd_sf"/>
</dbReference>
<sequence length="282" mass="31424">MQQPLEHVPLPERPSFETVYAVGLSFLRQALRWLGVAERDVDDVLQDVMIAAYHALDGFDPGRSPHEARAGHPPRDDGPGPGRSAPHAASPLRDPLRRWLFGIAWRQVGHYRERAHRRREVAVGAGTSWPFDLADPGLSSEQLLAREQSGQLVGRLLGAIDIDRRLVLIMHDLLELTAADIARDLDVNENTVRNRLRLAREDFRVAVKRMNAEDRRALRDPLRLPVAERSRAVEDESLMNAARLIPEVPVAIRHRIWVAVTRAITSAKAAGADALALAAPPF</sequence>
<dbReference type="Gene3D" id="1.10.10.10">
    <property type="entry name" value="Winged helix-like DNA-binding domain superfamily/Winged helix DNA-binding domain"/>
    <property type="match status" value="1"/>
</dbReference>
<proteinExistence type="inferred from homology"/>
<keyword evidence="5" id="KW-0804">Transcription</keyword>
<feature type="domain" description="RNA polymerase sigma factor 70 region 4 type 2" evidence="7">
    <location>
        <begin position="153"/>
        <end position="201"/>
    </location>
</feature>
<dbReference type="Proteomes" id="UP000075260">
    <property type="component" value="Unassembled WGS sequence"/>
</dbReference>
<evidence type="ECO:0000259" key="7">
    <source>
        <dbReference type="Pfam" id="PF08281"/>
    </source>
</evidence>
<keyword evidence="4" id="KW-0238">DNA-binding</keyword>
<dbReference type="PANTHER" id="PTHR43133">
    <property type="entry name" value="RNA POLYMERASE ECF-TYPE SIGMA FACTO"/>
    <property type="match status" value="1"/>
</dbReference>
<evidence type="ECO:0000256" key="2">
    <source>
        <dbReference type="ARBA" id="ARBA00023015"/>
    </source>
</evidence>
<protein>
    <submittedName>
        <fullName evidence="8">RNA polymerase subunit sigma</fullName>
    </submittedName>
</protein>
<name>A0A150QJN2_SORCE</name>
<evidence type="ECO:0000256" key="1">
    <source>
        <dbReference type="ARBA" id="ARBA00010641"/>
    </source>
</evidence>
<dbReference type="InterPro" id="IPR013325">
    <property type="entry name" value="RNA_pol_sigma_r2"/>
</dbReference>
<dbReference type="Gene3D" id="1.10.1740.10">
    <property type="match status" value="1"/>
</dbReference>
<evidence type="ECO:0000256" key="4">
    <source>
        <dbReference type="ARBA" id="ARBA00023125"/>
    </source>
</evidence>
<dbReference type="InterPro" id="IPR013249">
    <property type="entry name" value="RNA_pol_sigma70_r4_t2"/>
</dbReference>
<evidence type="ECO:0000256" key="3">
    <source>
        <dbReference type="ARBA" id="ARBA00023082"/>
    </source>
</evidence>
<keyword evidence="2" id="KW-0805">Transcription regulation</keyword>
<evidence type="ECO:0000313" key="8">
    <source>
        <dbReference type="EMBL" id="KYF67906.1"/>
    </source>
</evidence>
<dbReference type="GO" id="GO:0016987">
    <property type="term" value="F:sigma factor activity"/>
    <property type="evidence" value="ECO:0007669"/>
    <property type="project" value="UniProtKB-KW"/>
</dbReference>
<comment type="caution">
    <text evidence="8">The sequence shown here is derived from an EMBL/GenBank/DDBJ whole genome shotgun (WGS) entry which is preliminary data.</text>
</comment>
<dbReference type="SUPFAM" id="SSF88946">
    <property type="entry name" value="Sigma2 domain of RNA polymerase sigma factors"/>
    <property type="match status" value="1"/>
</dbReference>
<dbReference type="Pfam" id="PF08281">
    <property type="entry name" value="Sigma70_r4_2"/>
    <property type="match status" value="1"/>
</dbReference>
<evidence type="ECO:0000313" key="9">
    <source>
        <dbReference type="Proteomes" id="UP000075260"/>
    </source>
</evidence>
<dbReference type="EMBL" id="JEMA01000604">
    <property type="protein sequence ID" value="KYF67906.1"/>
    <property type="molecule type" value="Genomic_DNA"/>
</dbReference>